<dbReference type="PROSITE" id="PS00093">
    <property type="entry name" value="N4_MTASE"/>
    <property type="match status" value="1"/>
</dbReference>
<evidence type="ECO:0000256" key="2">
    <source>
        <dbReference type="ARBA" id="ARBA00022603"/>
    </source>
</evidence>
<proteinExistence type="inferred from homology"/>
<organism evidence="11 12">
    <name type="scientific">Pandoraea norimbergensis</name>
    <dbReference type="NCBI Taxonomy" id="93219"/>
    <lineage>
        <taxon>Bacteria</taxon>
        <taxon>Pseudomonadati</taxon>
        <taxon>Pseudomonadota</taxon>
        <taxon>Betaproteobacteria</taxon>
        <taxon>Burkholderiales</taxon>
        <taxon>Burkholderiaceae</taxon>
        <taxon>Pandoraea</taxon>
    </lineage>
</organism>
<dbReference type="InterPro" id="IPR025745">
    <property type="entry name" value="Mrr-like_N_dom"/>
</dbReference>
<keyword evidence="3" id="KW-0808">Transferase</keyword>
<evidence type="ECO:0000256" key="1">
    <source>
        <dbReference type="ARBA" id="ARBA00010203"/>
    </source>
</evidence>
<keyword evidence="5" id="KW-0680">Restriction system</keyword>
<comment type="catalytic activity">
    <reaction evidence="7">
        <text>a 2'-deoxycytidine in DNA + S-adenosyl-L-methionine = an N(4)-methyl-2'-deoxycytidine in DNA + S-adenosyl-L-homocysteine + H(+)</text>
        <dbReference type="Rhea" id="RHEA:16857"/>
        <dbReference type="Rhea" id="RHEA-COMP:11369"/>
        <dbReference type="Rhea" id="RHEA-COMP:13674"/>
        <dbReference type="ChEBI" id="CHEBI:15378"/>
        <dbReference type="ChEBI" id="CHEBI:57856"/>
        <dbReference type="ChEBI" id="CHEBI:59789"/>
        <dbReference type="ChEBI" id="CHEBI:85452"/>
        <dbReference type="ChEBI" id="CHEBI:137933"/>
        <dbReference type="EC" id="2.1.1.113"/>
    </reaction>
</comment>
<dbReference type="InterPro" id="IPR017985">
    <property type="entry name" value="MeTrfase_CN4_CS"/>
</dbReference>
<dbReference type="InterPro" id="IPR002941">
    <property type="entry name" value="DNA_methylase_N4/N6"/>
</dbReference>
<keyword evidence="2" id="KW-0489">Methyltransferase</keyword>
<evidence type="ECO:0000313" key="12">
    <source>
        <dbReference type="Proteomes" id="UP000060277"/>
    </source>
</evidence>
<evidence type="ECO:0000256" key="4">
    <source>
        <dbReference type="ARBA" id="ARBA00022691"/>
    </source>
</evidence>
<evidence type="ECO:0000256" key="5">
    <source>
        <dbReference type="ARBA" id="ARBA00022747"/>
    </source>
</evidence>
<protein>
    <recommendedName>
        <fullName evidence="8">Methyltransferase</fullName>
        <ecNumber evidence="8">2.1.1.-</ecNumber>
    </recommendedName>
</protein>
<feature type="domain" description="Restriction system protein Mrr-like N-terminal" evidence="10">
    <location>
        <begin position="27"/>
        <end position="93"/>
    </location>
</feature>
<keyword evidence="12" id="KW-1185">Reference proteome</keyword>
<evidence type="ECO:0000259" key="10">
    <source>
        <dbReference type="Pfam" id="PF14338"/>
    </source>
</evidence>
<dbReference type="EMBL" id="CP013480">
    <property type="protein sequence ID" value="ALS62285.1"/>
    <property type="molecule type" value="Genomic_DNA"/>
</dbReference>
<dbReference type="Proteomes" id="UP000060277">
    <property type="component" value="Chromosome"/>
</dbReference>
<dbReference type="Pfam" id="PF14338">
    <property type="entry name" value="Mrr_N"/>
    <property type="match status" value="1"/>
</dbReference>
<sequence>MKPQMDDIKGLSAEDVLAPFVGRDHLTNRELFQQLALQLDIPEAALDARAPVGKSGKSYNLFERKVRWHQQTLKHLGVLERVDRGTWRLSGDAKKELTPAPRRSILLAFSTDLGCALWANAEDVFSGLGEQITLAFTSPPYPLAKQRAYGNANQTAYIDWLLPILEPIVAHLRPGGSVVLNLGNDIFVPGSPARSLYLERLTLALHDKLGLHLMERFVWHNPTKPPGPVQWASIKRVHHNTAYEHVLWFTNDPELVIADNRRCLREHTDKHRRFMDAGGVRQYARYAGGAYTVREGSFSAPTEGAIARNVLAVPHRDPDQQPARDFAMRHDLPAHPALMPVKLAEHFVRFLSEVGDLIVDPFGGWATTGRGAELNNRRWLVTERCREYLIAAAQRFRGAPGFNAAFAASNGGLHGGY</sequence>
<accession>A0ABN4JMD2</accession>
<evidence type="ECO:0000256" key="6">
    <source>
        <dbReference type="ARBA" id="ARBA00023125"/>
    </source>
</evidence>
<comment type="similarity">
    <text evidence="1">Belongs to the N(4)/N(6)-methyltransferase family. N(4) subfamily.</text>
</comment>
<dbReference type="InterPro" id="IPR029063">
    <property type="entry name" value="SAM-dependent_MTases_sf"/>
</dbReference>
<dbReference type="SUPFAM" id="SSF53335">
    <property type="entry name" value="S-adenosyl-L-methionine-dependent methyltransferases"/>
    <property type="match status" value="1"/>
</dbReference>
<name>A0ABN4JMD2_9BURK</name>
<dbReference type="InterPro" id="IPR001091">
    <property type="entry name" value="RM_Methyltransferase"/>
</dbReference>
<dbReference type="PRINTS" id="PR00508">
    <property type="entry name" value="S21N4MTFRASE"/>
</dbReference>
<evidence type="ECO:0000256" key="7">
    <source>
        <dbReference type="ARBA" id="ARBA00049120"/>
    </source>
</evidence>
<keyword evidence="6" id="KW-0238">DNA-binding</keyword>
<evidence type="ECO:0000259" key="9">
    <source>
        <dbReference type="Pfam" id="PF01555"/>
    </source>
</evidence>
<feature type="domain" description="DNA methylase N-4/N-6" evidence="9">
    <location>
        <begin position="133"/>
        <end position="392"/>
    </location>
</feature>
<gene>
    <name evidence="11" type="ORF">AT302_23340</name>
</gene>
<evidence type="ECO:0000256" key="8">
    <source>
        <dbReference type="RuleBase" id="RU362026"/>
    </source>
</evidence>
<dbReference type="Gene3D" id="3.40.50.150">
    <property type="entry name" value="Vaccinia Virus protein VP39"/>
    <property type="match status" value="1"/>
</dbReference>
<dbReference type="EC" id="2.1.1.-" evidence="8"/>
<dbReference type="Pfam" id="PF01555">
    <property type="entry name" value="N6_N4_Mtase"/>
    <property type="match status" value="1"/>
</dbReference>
<evidence type="ECO:0000256" key="3">
    <source>
        <dbReference type="ARBA" id="ARBA00022679"/>
    </source>
</evidence>
<keyword evidence="4" id="KW-0949">S-adenosyl-L-methionine</keyword>
<evidence type="ECO:0000313" key="11">
    <source>
        <dbReference type="EMBL" id="ALS62285.1"/>
    </source>
</evidence>
<reference evidence="12" key="1">
    <citation type="submission" date="2015-12" db="EMBL/GenBank/DDBJ databases">
        <title>Complete genome sequence of Pandoraea norimbergensis DSM 11628.</title>
        <authorList>
            <person name="Ee R."/>
            <person name="Lim Y.-L."/>
            <person name="Yong D."/>
            <person name="Yin W.-F."/>
            <person name="Chan K.-G."/>
        </authorList>
    </citation>
    <scope>NUCLEOTIDE SEQUENCE [LARGE SCALE GENOMIC DNA]</scope>
    <source>
        <strain evidence="12">DSM 11628</strain>
    </source>
</reference>
<dbReference type="RefSeq" id="WP_058379148.1">
    <property type="nucleotide sequence ID" value="NZ_CP013480.3"/>
</dbReference>